<dbReference type="InterPro" id="IPR036010">
    <property type="entry name" value="2Fe-2S_ferredoxin-like_sf"/>
</dbReference>
<dbReference type="Gene3D" id="3.10.20.880">
    <property type="match status" value="1"/>
</dbReference>
<evidence type="ECO:0000259" key="2">
    <source>
        <dbReference type="Pfam" id="PF17650"/>
    </source>
</evidence>
<accession>A0A382EYQ2</accession>
<feature type="domain" description="RACo-like middle region" evidence="3">
    <location>
        <begin position="181"/>
        <end position="342"/>
    </location>
</feature>
<dbReference type="Pfam" id="PF17651">
    <property type="entry name" value="Raco_middle"/>
    <property type="match status" value="1"/>
</dbReference>
<dbReference type="SUPFAM" id="SSF54292">
    <property type="entry name" value="2Fe-2S ferredoxin-like"/>
    <property type="match status" value="1"/>
</dbReference>
<dbReference type="Gene3D" id="3.10.20.30">
    <property type="match status" value="1"/>
</dbReference>
<reference evidence="4" key="1">
    <citation type="submission" date="2018-05" db="EMBL/GenBank/DDBJ databases">
        <authorList>
            <person name="Lanie J.A."/>
            <person name="Ng W.-L."/>
            <person name="Kazmierczak K.M."/>
            <person name="Andrzejewski T.M."/>
            <person name="Davidsen T.M."/>
            <person name="Wayne K.J."/>
            <person name="Tettelin H."/>
            <person name="Glass J.I."/>
            <person name="Rusch D."/>
            <person name="Podicherti R."/>
            <person name="Tsui H.-C.T."/>
            <person name="Winkler M.E."/>
        </authorList>
    </citation>
    <scope>NUCLEOTIDE SEQUENCE</scope>
</reference>
<evidence type="ECO:0000259" key="3">
    <source>
        <dbReference type="Pfam" id="PF17651"/>
    </source>
</evidence>
<dbReference type="InterPro" id="IPR052911">
    <property type="entry name" value="Corrinoid_activation_enz"/>
</dbReference>
<dbReference type="InterPro" id="IPR012675">
    <property type="entry name" value="Beta-grasp_dom_sf"/>
</dbReference>
<evidence type="ECO:0000259" key="1">
    <source>
        <dbReference type="Pfam" id="PF14574"/>
    </source>
</evidence>
<dbReference type="Pfam" id="PF17650">
    <property type="entry name" value="RACo_linker"/>
    <property type="match status" value="1"/>
</dbReference>
<organism evidence="4">
    <name type="scientific">marine metagenome</name>
    <dbReference type="NCBI Taxonomy" id="408172"/>
    <lineage>
        <taxon>unclassified sequences</taxon>
        <taxon>metagenomes</taxon>
        <taxon>ecological metagenomes</taxon>
    </lineage>
</organism>
<feature type="domain" description="RACo C-terminal" evidence="1">
    <location>
        <begin position="355"/>
        <end position="543"/>
    </location>
</feature>
<dbReference type="GO" id="GO:0051536">
    <property type="term" value="F:iron-sulfur cluster binding"/>
    <property type="evidence" value="ECO:0007669"/>
    <property type="project" value="InterPro"/>
</dbReference>
<proteinExistence type="predicted"/>
<feature type="non-terminal residue" evidence="4">
    <location>
        <position position="543"/>
    </location>
</feature>
<dbReference type="InterPro" id="IPR041414">
    <property type="entry name" value="Raco-like_middle"/>
</dbReference>
<dbReference type="AlphaFoldDB" id="A0A382EYQ2"/>
<sequence length="543" mass="56907">RRLGVDLDSVCGGRGICGRCQVVPTFGEFAKHGITAATNHISGRGTTEEEYRGRRPLTGDSRLGCAATVCGDLVVDVPAESQVHQQVVRKEVDLGDLALDPVVVLRLVEVPEPTLDDSIGERQRLVNALTDQWGLEGLTVANDLVVDVQQALADGNRTITAAVRDDREVVAVWPGLRDRVLGVAIDVGSTTIAGHLCDLATGEVLATAGTMNPQIRFGEDLMSRVSYVMMNPGGEAELTSAVRGALDDLVGKLVGQVDAARDEVLELVLVGNPVMHHLFLGYDPTPLGRAPFTLAVDEALDLSAHNLTIEAHPAARVHVLPCIAGHVGADTAAVILATGLGQDVGTGLGQQGQSTRLVVDVGTNAEIVLAGHDRVLAASSPTGPAFEGAQISSGQRATPGAIERVRIDGTTGEPRFRIIGVDAWSDEDGFAEAASSTGVTGICGSGIIEVVAELWMAGLMDADGVIAGVDTKPSDRIVADGRTFSYVLFDPTELGFNGDRVLVTQNDIRAIQLAKAALYAGIRLLMDHLDVETIDEIGLAGAF</sequence>
<protein>
    <recommendedName>
        <fullName evidence="5">2Fe-2S ferredoxin-type domain-containing protein</fullName>
    </recommendedName>
</protein>
<dbReference type="InterPro" id="IPR027980">
    <property type="entry name" value="RACo_C"/>
</dbReference>
<dbReference type="InterPro" id="IPR040506">
    <property type="entry name" value="RACo_linker"/>
</dbReference>
<gene>
    <name evidence="4" type="ORF">METZ01_LOCUS208376</name>
</gene>
<evidence type="ECO:0000313" key="4">
    <source>
        <dbReference type="EMBL" id="SVB55522.1"/>
    </source>
</evidence>
<evidence type="ECO:0008006" key="5">
    <source>
        <dbReference type="Google" id="ProtNLM"/>
    </source>
</evidence>
<dbReference type="PANTHER" id="PTHR42895">
    <property type="entry name" value="IRON-SULFUR CLUSTER-BINDING PROTEIN-RELATED"/>
    <property type="match status" value="1"/>
</dbReference>
<dbReference type="PANTHER" id="PTHR42895:SF2">
    <property type="entry name" value="IRON-SULFUR CLUSTER PROTEIN"/>
    <property type="match status" value="1"/>
</dbReference>
<dbReference type="InterPro" id="IPR042259">
    <property type="entry name" value="Raco-like_middle_sf"/>
</dbReference>
<name>A0A382EYQ2_9ZZZZ</name>
<feature type="domain" description="RACo linker region" evidence="2">
    <location>
        <begin position="96"/>
        <end position="177"/>
    </location>
</feature>
<dbReference type="EMBL" id="UINC01046914">
    <property type="protein sequence ID" value="SVB55522.1"/>
    <property type="molecule type" value="Genomic_DNA"/>
</dbReference>
<dbReference type="Gene3D" id="3.30.420.480">
    <property type="entry name" value="Domain of unknown function (DUF4445)"/>
    <property type="match status" value="1"/>
</dbReference>
<feature type="non-terminal residue" evidence="4">
    <location>
        <position position="1"/>
    </location>
</feature>
<dbReference type="Pfam" id="PF14574">
    <property type="entry name" value="RACo_C_ter"/>
    <property type="match status" value="1"/>
</dbReference>